<accession>A0A2A3EE25</accession>
<protein>
    <submittedName>
        <fullName evidence="3">Nuclear inhibitor of protein phosphatase</fullName>
    </submittedName>
</protein>
<dbReference type="SMART" id="SM00240">
    <property type="entry name" value="FHA"/>
    <property type="match status" value="1"/>
</dbReference>
<reference evidence="3 4" key="1">
    <citation type="submission" date="2014-07" db="EMBL/GenBank/DDBJ databases">
        <title>Genomic and transcriptomic analysis on Apis cerana provide comprehensive insights into honey bee biology.</title>
        <authorList>
            <person name="Diao Q."/>
            <person name="Sun L."/>
            <person name="Zheng H."/>
            <person name="Zheng H."/>
            <person name="Xu S."/>
            <person name="Wang S."/>
            <person name="Zeng Z."/>
            <person name="Hu F."/>
            <person name="Su S."/>
            <person name="Wu J."/>
        </authorList>
    </citation>
    <scope>NUCLEOTIDE SEQUENCE [LARGE SCALE GENOMIC DNA]</scope>
    <source>
        <tissue evidence="3">Pupae without intestine</tissue>
    </source>
</reference>
<dbReference type="AlphaFoldDB" id="A0A2A3EE25"/>
<dbReference type="SUPFAM" id="SSF49879">
    <property type="entry name" value="SMAD/FHA domain"/>
    <property type="match status" value="1"/>
</dbReference>
<dbReference type="Gene3D" id="6.10.250.1290">
    <property type="match status" value="1"/>
</dbReference>
<feature type="domain" description="FHA" evidence="2">
    <location>
        <begin position="46"/>
        <end position="108"/>
    </location>
</feature>
<organism evidence="3 4">
    <name type="scientific">Apis cerana cerana</name>
    <name type="common">Oriental honeybee</name>
    <dbReference type="NCBI Taxonomy" id="94128"/>
    <lineage>
        <taxon>Eukaryota</taxon>
        <taxon>Metazoa</taxon>
        <taxon>Ecdysozoa</taxon>
        <taxon>Arthropoda</taxon>
        <taxon>Hexapoda</taxon>
        <taxon>Insecta</taxon>
        <taxon>Pterygota</taxon>
        <taxon>Neoptera</taxon>
        <taxon>Endopterygota</taxon>
        <taxon>Hymenoptera</taxon>
        <taxon>Apocrita</taxon>
        <taxon>Aculeata</taxon>
        <taxon>Apoidea</taxon>
        <taxon>Anthophila</taxon>
        <taxon>Apidae</taxon>
        <taxon>Apis</taxon>
    </lineage>
</organism>
<evidence type="ECO:0000256" key="1">
    <source>
        <dbReference type="SAM" id="MobiDB-lite"/>
    </source>
</evidence>
<dbReference type="STRING" id="94128.A0A2A3EE25"/>
<dbReference type="InterPro" id="IPR000253">
    <property type="entry name" value="FHA_dom"/>
</dbReference>
<evidence type="ECO:0000313" key="4">
    <source>
        <dbReference type="Proteomes" id="UP000242457"/>
    </source>
</evidence>
<dbReference type="FunFam" id="2.60.200.20:FF:000019">
    <property type="entry name" value="Nuclear inhibitor of protein phosphatase"/>
    <property type="match status" value="1"/>
</dbReference>
<dbReference type="Pfam" id="PF00498">
    <property type="entry name" value="FHA"/>
    <property type="match status" value="1"/>
</dbReference>
<evidence type="ECO:0000259" key="2">
    <source>
        <dbReference type="PROSITE" id="PS50006"/>
    </source>
</evidence>
<dbReference type="Gene3D" id="2.60.200.20">
    <property type="match status" value="1"/>
</dbReference>
<proteinExistence type="predicted"/>
<name>A0A2A3EE25_APICC</name>
<sequence>MANHYEVPNWYVMFFRAGKPPVGLHLDVLKNDKLIQKLMVDEKKCYLFGRNQQLNDFCIDHASCSRVHAALVYHKHLNRAFLVDLGSILLQTLIDFLAHGTFIGNLRLEPHKPTQLPIDSTFHFGASTRYYIIRERPQTGTRPIIEELEKLSEDTDAGGLLGLPETETELDVCIKIYNLTEFNTAHNRRISMLGITDDEIHKPTRKRKKKGITFNDDEEVINPEDVDPSVGRFRNLVQTTVVPSKRMRMEGGLISLSEDHNPLKHLQPMTTTPQLYQDIPPEQFTPSSLSLNPFSSALSSLSSRLGIALPNPAPEVEMTPNQIQTETPHIPEIPGPTDTRTMEPKKKKYAKEAWPGKKPIPTLLV</sequence>
<dbReference type="EMBL" id="KZ288287">
    <property type="protein sequence ID" value="PBC29426.1"/>
    <property type="molecule type" value="Genomic_DNA"/>
</dbReference>
<dbReference type="OrthoDB" id="4096268at2759"/>
<dbReference type="InterPro" id="IPR050923">
    <property type="entry name" value="Cell_Proc_Reg/RNA_Proc"/>
</dbReference>
<dbReference type="CDD" id="cd22674">
    <property type="entry name" value="FHA_PPP1R8"/>
    <property type="match status" value="1"/>
</dbReference>
<gene>
    <name evidence="3" type="ORF">APICC_00163</name>
</gene>
<dbReference type="Proteomes" id="UP000242457">
    <property type="component" value="Unassembled WGS sequence"/>
</dbReference>
<dbReference type="PROSITE" id="PS50006">
    <property type="entry name" value="FHA_DOMAIN"/>
    <property type="match status" value="1"/>
</dbReference>
<evidence type="ECO:0000313" key="3">
    <source>
        <dbReference type="EMBL" id="PBC29426.1"/>
    </source>
</evidence>
<feature type="compositionally biased region" description="Basic and acidic residues" evidence="1">
    <location>
        <begin position="340"/>
        <end position="355"/>
    </location>
</feature>
<dbReference type="InterPro" id="IPR008984">
    <property type="entry name" value="SMAD_FHA_dom_sf"/>
</dbReference>
<keyword evidence="4" id="KW-1185">Reference proteome</keyword>
<feature type="region of interest" description="Disordered" evidence="1">
    <location>
        <begin position="326"/>
        <end position="365"/>
    </location>
</feature>
<dbReference type="PANTHER" id="PTHR23308">
    <property type="entry name" value="NUCLEAR INHIBITOR OF PROTEIN PHOSPHATASE-1"/>
    <property type="match status" value="1"/>
</dbReference>